<comment type="cofactor">
    <cofactor evidence="1">
        <name>Zn(2+)</name>
        <dbReference type="ChEBI" id="CHEBI:29105"/>
    </cofactor>
</comment>
<keyword evidence="2 10" id="KW-0645">Protease</keyword>
<evidence type="ECO:0000256" key="5">
    <source>
        <dbReference type="ARBA" id="ARBA00022764"/>
    </source>
</evidence>
<dbReference type="InterPro" id="IPR030873">
    <property type="entry name" value="Protease_BepA"/>
</dbReference>
<dbReference type="GO" id="GO:0016020">
    <property type="term" value="C:membrane"/>
    <property type="evidence" value="ECO:0007669"/>
    <property type="project" value="InterPro"/>
</dbReference>
<dbReference type="EMBL" id="UOFX01000010">
    <property type="protein sequence ID" value="VAX05895.1"/>
    <property type="molecule type" value="Genomic_DNA"/>
</dbReference>
<keyword evidence="7" id="KW-0862">Zinc</keyword>
<organism evidence="10">
    <name type="scientific">hydrothermal vent metagenome</name>
    <dbReference type="NCBI Taxonomy" id="652676"/>
    <lineage>
        <taxon>unclassified sequences</taxon>
        <taxon>metagenomes</taxon>
        <taxon>ecological metagenomes</taxon>
    </lineage>
</organism>
<dbReference type="GO" id="GO:0046872">
    <property type="term" value="F:metal ion binding"/>
    <property type="evidence" value="ECO:0007669"/>
    <property type="project" value="UniProtKB-KW"/>
</dbReference>
<keyword evidence="4" id="KW-0732">Signal</keyword>
<protein>
    <submittedName>
        <fullName evidence="10">Exported zinc metalloprotease YfgC</fullName>
    </submittedName>
</protein>
<keyword evidence="6" id="KW-0378">Hydrolase</keyword>
<evidence type="ECO:0000256" key="4">
    <source>
        <dbReference type="ARBA" id="ARBA00022729"/>
    </source>
</evidence>
<proteinExistence type="inferred from homology"/>
<dbReference type="GO" id="GO:0051603">
    <property type="term" value="P:proteolysis involved in protein catabolic process"/>
    <property type="evidence" value="ECO:0007669"/>
    <property type="project" value="TreeGrafter"/>
</dbReference>
<dbReference type="Gene3D" id="3.30.2010.10">
    <property type="entry name" value="Metalloproteases ('zincins'), catalytic domain"/>
    <property type="match status" value="1"/>
</dbReference>
<dbReference type="Gene3D" id="1.25.40.10">
    <property type="entry name" value="Tetratricopeptide repeat domain"/>
    <property type="match status" value="1"/>
</dbReference>
<evidence type="ECO:0000256" key="7">
    <source>
        <dbReference type="ARBA" id="ARBA00022833"/>
    </source>
</evidence>
<evidence type="ECO:0000313" key="10">
    <source>
        <dbReference type="EMBL" id="VAX05895.1"/>
    </source>
</evidence>
<dbReference type="CDD" id="cd07333">
    <property type="entry name" value="M48C_bepA_like"/>
    <property type="match status" value="1"/>
</dbReference>
<sequence>MTQITNRLSHWLLGIAIGVLASLPASADEDIRLPEIGAPSGVIITPAQERRLGRAFMRSVRNHYPVITDPLMSDYIQSLGNRLASHSSASGQTFNFFLIDNDVVNAFAGPAGHIGIFTGLLLTTETESELASVVAHEIAHVSQKHLVRTFDEVSRMNLPMAALTLAAVLVGGGSQLGSAAMAGLQAGMVQNQINFTRANENEADRIGIKTLAETGFDPRSMPVFFERMGRAGRFVGSELPEFLRTHPITINRIAESRGRAETYPYRQYPADTRYYLLRATLKEKQHSNPKDAVLFFQKTLTDGRYRNEIGQRYGYVLALIRNRDYKTARSELDKLLKAEPQQIAFQIAEANLYQASGDLERAIATLKDALELSPGNYPLTMSYTQTLLYANQPALARATLEKLAPTRPYDASMYEVLAQATGDSGDVNLAHEYLASHYYLSGRLIQAKQHLEIALRDTEISLFRGERMSAQLKRVQRELAELNQRK</sequence>
<dbReference type="PANTHER" id="PTHR22726">
    <property type="entry name" value="METALLOENDOPEPTIDASE OMA1"/>
    <property type="match status" value="1"/>
</dbReference>
<reference evidence="10" key="1">
    <citation type="submission" date="2018-06" db="EMBL/GenBank/DDBJ databases">
        <authorList>
            <person name="Zhirakovskaya E."/>
        </authorList>
    </citation>
    <scope>NUCLEOTIDE SEQUENCE</scope>
</reference>
<evidence type="ECO:0000256" key="2">
    <source>
        <dbReference type="ARBA" id="ARBA00022670"/>
    </source>
</evidence>
<dbReference type="InterPro" id="IPR019734">
    <property type="entry name" value="TPR_rpt"/>
</dbReference>
<accession>A0A3B1BI68</accession>
<evidence type="ECO:0000256" key="1">
    <source>
        <dbReference type="ARBA" id="ARBA00001947"/>
    </source>
</evidence>
<dbReference type="InterPro" id="IPR001915">
    <property type="entry name" value="Peptidase_M48"/>
</dbReference>
<keyword evidence="3" id="KW-0479">Metal-binding</keyword>
<dbReference type="Pfam" id="PF14559">
    <property type="entry name" value="TPR_19"/>
    <property type="match status" value="1"/>
</dbReference>
<dbReference type="Pfam" id="PF01435">
    <property type="entry name" value="Peptidase_M48"/>
    <property type="match status" value="1"/>
</dbReference>
<dbReference type="PANTHER" id="PTHR22726:SF1">
    <property type="entry name" value="METALLOENDOPEPTIDASE OMA1, MITOCHONDRIAL"/>
    <property type="match status" value="1"/>
</dbReference>
<evidence type="ECO:0000259" key="9">
    <source>
        <dbReference type="Pfam" id="PF01435"/>
    </source>
</evidence>
<evidence type="ECO:0000256" key="8">
    <source>
        <dbReference type="ARBA" id="ARBA00023049"/>
    </source>
</evidence>
<dbReference type="HAMAP" id="MF_00997">
    <property type="entry name" value="Protease_BepA"/>
    <property type="match status" value="1"/>
</dbReference>
<keyword evidence="5" id="KW-0574">Periplasm</keyword>
<evidence type="ECO:0000256" key="6">
    <source>
        <dbReference type="ARBA" id="ARBA00022801"/>
    </source>
</evidence>
<name>A0A3B1BI68_9ZZZZ</name>
<dbReference type="SUPFAM" id="SSF48452">
    <property type="entry name" value="TPR-like"/>
    <property type="match status" value="1"/>
</dbReference>
<evidence type="ECO:0000256" key="3">
    <source>
        <dbReference type="ARBA" id="ARBA00022723"/>
    </source>
</evidence>
<feature type="domain" description="Peptidase M48" evidence="9">
    <location>
        <begin position="73"/>
        <end position="258"/>
    </location>
</feature>
<dbReference type="GO" id="GO:0004222">
    <property type="term" value="F:metalloendopeptidase activity"/>
    <property type="evidence" value="ECO:0007669"/>
    <property type="project" value="InterPro"/>
</dbReference>
<dbReference type="InterPro" id="IPR051156">
    <property type="entry name" value="Mito/Outer_Membr_Metalloprot"/>
</dbReference>
<keyword evidence="8 10" id="KW-0482">Metalloprotease</keyword>
<dbReference type="AlphaFoldDB" id="A0A3B1BI68"/>
<dbReference type="InterPro" id="IPR011990">
    <property type="entry name" value="TPR-like_helical_dom_sf"/>
</dbReference>
<gene>
    <name evidence="10" type="ORF">MNBD_GAMMA26-615</name>
</gene>
<dbReference type="PROSITE" id="PS50005">
    <property type="entry name" value="TPR"/>
    <property type="match status" value="1"/>
</dbReference>